<reference evidence="3" key="2">
    <citation type="submission" date="2013-04" db="EMBL/GenBank/DDBJ databases">
        <title>Genomic mechanisms accounting for the adaptation to parasitism in nematode-trapping fungi.</title>
        <authorList>
            <person name="Ahren D.G."/>
        </authorList>
    </citation>
    <scope>NUCLEOTIDE SEQUENCE [LARGE SCALE GENOMIC DNA]</scope>
    <source>
        <strain evidence="3">CBS 200.50</strain>
    </source>
</reference>
<proteinExistence type="predicted"/>
<gene>
    <name evidence="2" type="ORF">H072_8727</name>
</gene>
<reference evidence="2 3" key="1">
    <citation type="journal article" date="2013" name="PLoS Genet.">
        <title>Genomic mechanisms accounting for the adaptation to parasitism in nematode-trapping fungi.</title>
        <authorList>
            <person name="Meerupati T."/>
            <person name="Andersson K.M."/>
            <person name="Friman E."/>
            <person name="Kumar D."/>
            <person name="Tunlid A."/>
            <person name="Ahren D."/>
        </authorList>
    </citation>
    <scope>NUCLEOTIDE SEQUENCE [LARGE SCALE GENOMIC DNA]</scope>
    <source>
        <strain evidence="2 3">CBS 200.50</strain>
    </source>
</reference>
<evidence type="ECO:0000256" key="1">
    <source>
        <dbReference type="SAM" id="MobiDB-lite"/>
    </source>
</evidence>
<feature type="region of interest" description="Disordered" evidence="1">
    <location>
        <begin position="33"/>
        <end position="53"/>
    </location>
</feature>
<sequence length="445" mass="50258">MFEQAESSFSNPPNSTYNFIEWHFKASESATPSSRCLSEAPSRTDQRACSRSQGPGRFFQLPLPPSQLLVCHSNHRTSPLITNHSETFRFNQLLSSMPPSRPALPMRPVQHRPPLFRANAVTNGAIKKPAQRKPASKGPALAQPRIKLPYRVRFGHNSASPWVFDKTQTFRWGTIQLVEDDKIIRPQECVAQNPPAGRTAVLAIPPTMFRVISQIATDTQELFPGENEVYWKNLEGLKANLERACRQLMCPFEDNLRYYQYQNHLVQSTAKALCKTLNGFFALQRSRKIDSNPEIALLALKAKSDTLISRLPLLQCLRSTLYEKNENRRRHELSMTILSRSKSKQPLAKDQRSMPQETEVLATLVLLIQGVDAMIMALWELRRGLAGLRARYYTYNSTGLIEPPITNMVEVLNHPGNGNIKGTAQKNDKGGVVELLGSYLDLDHE</sequence>
<protein>
    <submittedName>
        <fullName evidence="2">Uncharacterized protein</fullName>
    </submittedName>
</protein>
<dbReference type="Proteomes" id="UP000015100">
    <property type="component" value="Unassembled WGS sequence"/>
</dbReference>
<evidence type="ECO:0000313" key="2">
    <source>
        <dbReference type="EMBL" id="EPS37596.1"/>
    </source>
</evidence>
<dbReference type="OrthoDB" id="5368030at2759"/>
<keyword evidence="3" id="KW-1185">Reference proteome</keyword>
<comment type="caution">
    <text evidence="2">The sequence shown here is derived from an EMBL/GenBank/DDBJ whole genome shotgun (WGS) entry which is preliminary data.</text>
</comment>
<name>S8A902_DACHA</name>
<accession>S8A902</accession>
<dbReference type="AlphaFoldDB" id="S8A902"/>
<dbReference type="EMBL" id="AQGS01000631">
    <property type="protein sequence ID" value="EPS37596.1"/>
    <property type="molecule type" value="Genomic_DNA"/>
</dbReference>
<evidence type="ECO:0000313" key="3">
    <source>
        <dbReference type="Proteomes" id="UP000015100"/>
    </source>
</evidence>
<dbReference type="HOGENOM" id="CLU_615412_0_0_1"/>
<organism evidence="2 3">
    <name type="scientific">Dactylellina haptotyla (strain CBS 200.50)</name>
    <name type="common">Nematode-trapping fungus</name>
    <name type="synonym">Monacrosporium haptotylum</name>
    <dbReference type="NCBI Taxonomy" id="1284197"/>
    <lineage>
        <taxon>Eukaryota</taxon>
        <taxon>Fungi</taxon>
        <taxon>Dikarya</taxon>
        <taxon>Ascomycota</taxon>
        <taxon>Pezizomycotina</taxon>
        <taxon>Orbiliomycetes</taxon>
        <taxon>Orbiliales</taxon>
        <taxon>Orbiliaceae</taxon>
        <taxon>Dactylellina</taxon>
    </lineage>
</organism>